<dbReference type="Proteomes" id="UP000095085">
    <property type="component" value="Unassembled WGS sequence"/>
</dbReference>
<evidence type="ECO:0000313" key="2">
    <source>
        <dbReference type="Proteomes" id="UP000095085"/>
    </source>
</evidence>
<dbReference type="GeneID" id="30997229"/>
<protein>
    <recommendedName>
        <fullName evidence="3">Chaps-domain-containing protein</fullName>
    </recommendedName>
</protein>
<dbReference type="GO" id="GO:0006893">
    <property type="term" value="P:Golgi to plasma membrane transport"/>
    <property type="evidence" value="ECO:0007669"/>
    <property type="project" value="UniProtKB-ARBA"/>
</dbReference>
<dbReference type="Gene3D" id="1.25.40.10">
    <property type="entry name" value="Tetratricopeptide repeat domain"/>
    <property type="match status" value="2"/>
</dbReference>
<dbReference type="InterPro" id="IPR011990">
    <property type="entry name" value="TPR-like_helical_dom_sf"/>
</dbReference>
<evidence type="ECO:0000313" key="1">
    <source>
        <dbReference type="EMBL" id="ODV70316.1"/>
    </source>
</evidence>
<accession>A0A1E4RSS1</accession>
<dbReference type="PANTHER" id="PTHR31975">
    <property type="entry name" value="BUD SITE SELECTION PROTEIN 7-RELATED"/>
    <property type="match status" value="1"/>
</dbReference>
<organism evidence="1 2">
    <name type="scientific">Hyphopichia burtonii NRRL Y-1933</name>
    <dbReference type="NCBI Taxonomy" id="984485"/>
    <lineage>
        <taxon>Eukaryota</taxon>
        <taxon>Fungi</taxon>
        <taxon>Dikarya</taxon>
        <taxon>Ascomycota</taxon>
        <taxon>Saccharomycotina</taxon>
        <taxon>Pichiomycetes</taxon>
        <taxon>Debaryomycetaceae</taxon>
        <taxon>Hyphopichia</taxon>
    </lineage>
</organism>
<dbReference type="InterPro" id="IPR015374">
    <property type="entry name" value="ChAPs"/>
</dbReference>
<dbReference type="OrthoDB" id="434695at2759"/>
<dbReference type="RefSeq" id="XP_020079383.1">
    <property type="nucleotide sequence ID" value="XM_020222680.1"/>
</dbReference>
<keyword evidence="2" id="KW-1185">Reference proteome</keyword>
<sequence length="931" mass="106868">MSDVAKRYVGHQLPSSLPFQLSPYLSSSSFTSLPLTEDSNSRVPTHFTVPWIRELNFGQSIAIRSKANDSIGLDLANNGSPDLIHWGKYYGNRSSLYLNNDFDFVSLSKEGNRKDDDGYIGFYHYANGISLYSREDSVEQYITQVIGLVKKEDGYHWKKDISSENWGNFKREMIVTYCCYNIFNKSDFRAKFIIHTSRPQAKYPVTIDRSYTITPNTNDLKNRKTHAFNANSIKQLSVTYWEELNASSLIRLFAQLDNPGSQLTGLVSFASFTNSQNYIIPAIKSLVKFLPRGQLTEMRQCHGVPTGSGSQSEGSKKINYYRNTLIDALIRLVELDISGKTCDVAIKEIRRRYYIGETGEWDIVILRLLKAHIGENKEQEYLNLIHRHLLSQVITTQLAIILIEQIKFLISKQSYDLALKISEKCVRILPLDFDSWYYLALCSILTRNFEKALVVMNKLPVVTLNKQRNSDIELVCGIKDVYISTFATRLSANNSEVISEKTFDSYFPLPKVHEDCYSNFKSNSTTSLHKVPSQSNQKLNDHLVEEGSIKRLWHDLFIFNPHLRHPFTGNQFYHSPLMSASTAELSSVDPSLIKAGGPNASKSHLAAQSAGTPTSSILDFDRTSTWGRCYDLLSLFVAIIGWDNLVSIKERTFQSRVYSSTESVNQKEFIVNHNQEDSHGFIQCETWLEQLFLVIYEDLRLLMTKSNLFREDQQHSALEWEMMGLLGWSAKYKLKESISSIMTSVMGVAAEGGFDYFGTIKLLEIYDEFVLSDTNESNIDLFSDDYENKTFSNKIILRALSPSLYLEFSKSLAEEYLTLDFILFNLMRLISWNLRWYQYTPNYLVVKVLTKLCVKYDLIFVRGKFRVVYEQNKKNSALTSKPKVNKFSLGYLFSSPKEKPTKVYEFTDGDTIIDYTEKLISWIDELRETNV</sequence>
<dbReference type="STRING" id="984485.A0A1E4RSS1"/>
<dbReference type="GO" id="GO:0034044">
    <property type="term" value="C:exomer complex"/>
    <property type="evidence" value="ECO:0007669"/>
    <property type="project" value="TreeGrafter"/>
</dbReference>
<dbReference type="SUPFAM" id="SSF48452">
    <property type="entry name" value="TPR-like"/>
    <property type="match status" value="1"/>
</dbReference>
<gene>
    <name evidence="1" type="ORF">HYPBUDRAFT_164863</name>
</gene>
<dbReference type="AlphaFoldDB" id="A0A1E4RSS1"/>
<name>A0A1E4RSS1_9ASCO</name>
<reference evidence="2" key="1">
    <citation type="submission" date="2016-05" db="EMBL/GenBank/DDBJ databases">
        <title>Comparative genomics of biotechnologically important yeasts.</title>
        <authorList>
            <consortium name="DOE Joint Genome Institute"/>
            <person name="Riley R."/>
            <person name="Haridas S."/>
            <person name="Wolfe K.H."/>
            <person name="Lopes M.R."/>
            <person name="Hittinger C.T."/>
            <person name="Goker M."/>
            <person name="Salamov A."/>
            <person name="Wisecaver J."/>
            <person name="Long T.M."/>
            <person name="Aerts A.L."/>
            <person name="Barry K."/>
            <person name="Choi C."/>
            <person name="Clum A."/>
            <person name="Coughlan A.Y."/>
            <person name="Deshpande S."/>
            <person name="Douglass A.P."/>
            <person name="Hanson S.J."/>
            <person name="Klenk H.-P."/>
            <person name="Labutti K."/>
            <person name="Lapidus A."/>
            <person name="Lindquist E."/>
            <person name="Lipzen A."/>
            <person name="Meier-Kolthoff J.P."/>
            <person name="Ohm R.A."/>
            <person name="Otillar R.P."/>
            <person name="Pangilinan J."/>
            <person name="Peng Y."/>
            <person name="Rokas A."/>
            <person name="Rosa C.A."/>
            <person name="Scheuner C."/>
            <person name="Sibirny A.A."/>
            <person name="Slot J.C."/>
            <person name="Stielow J.B."/>
            <person name="Sun H."/>
            <person name="Kurtzman C.P."/>
            <person name="Blackwell M."/>
            <person name="Grigoriev I.V."/>
            <person name="Jeffries T.W."/>
        </authorList>
    </citation>
    <scope>NUCLEOTIDE SEQUENCE [LARGE SCALE GENOMIC DNA]</scope>
    <source>
        <strain evidence="2">NRRL Y-1933</strain>
    </source>
</reference>
<dbReference type="Pfam" id="PF09295">
    <property type="entry name" value="ChAPs"/>
    <property type="match status" value="1"/>
</dbReference>
<dbReference type="PANTHER" id="PTHR31975:SF1">
    <property type="entry name" value="BUD SITE SELECTION PROTEIN 7-RELATED"/>
    <property type="match status" value="1"/>
</dbReference>
<evidence type="ECO:0008006" key="3">
    <source>
        <dbReference type="Google" id="ProtNLM"/>
    </source>
</evidence>
<proteinExistence type="predicted"/>
<dbReference type="EMBL" id="KV454538">
    <property type="protein sequence ID" value="ODV70316.1"/>
    <property type="molecule type" value="Genomic_DNA"/>
</dbReference>